<proteinExistence type="predicted"/>
<evidence type="ECO:0000313" key="3">
    <source>
        <dbReference type="Proteomes" id="UP000199615"/>
    </source>
</evidence>
<sequence length="46" mass="5004">MTAPTLPATGWMGDPRRGAAMGRADRGEATTETVKFFLSRVRLLLP</sequence>
<dbReference type="AlphaFoldDB" id="A0A1H8WHX3"/>
<organism evidence="2 3">
    <name type="scientific">Rhodopseudomonas pseudopalustris</name>
    <dbReference type="NCBI Taxonomy" id="1513892"/>
    <lineage>
        <taxon>Bacteria</taxon>
        <taxon>Pseudomonadati</taxon>
        <taxon>Pseudomonadota</taxon>
        <taxon>Alphaproteobacteria</taxon>
        <taxon>Hyphomicrobiales</taxon>
        <taxon>Nitrobacteraceae</taxon>
        <taxon>Rhodopseudomonas</taxon>
    </lineage>
</organism>
<name>A0A1H8WHX3_9BRAD</name>
<reference evidence="3" key="1">
    <citation type="submission" date="2016-10" db="EMBL/GenBank/DDBJ databases">
        <authorList>
            <person name="Varghese N."/>
            <person name="Submissions S."/>
        </authorList>
    </citation>
    <scope>NUCLEOTIDE SEQUENCE [LARGE SCALE GENOMIC DNA]</scope>
    <source>
        <strain evidence="3">DSM 123</strain>
    </source>
</reference>
<dbReference type="Proteomes" id="UP000199615">
    <property type="component" value="Unassembled WGS sequence"/>
</dbReference>
<feature type="region of interest" description="Disordered" evidence="1">
    <location>
        <begin position="1"/>
        <end position="26"/>
    </location>
</feature>
<keyword evidence="3" id="KW-1185">Reference proteome</keyword>
<accession>A0A1H8WHX3</accession>
<dbReference type="EMBL" id="FODT01000012">
    <property type="protein sequence ID" value="SEP27265.1"/>
    <property type="molecule type" value="Genomic_DNA"/>
</dbReference>
<evidence type="ECO:0000256" key="1">
    <source>
        <dbReference type="SAM" id="MobiDB-lite"/>
    </source>
</evidence>
<gene>
    <name evidence="2" type="ORF">SAMN05444123_112110</name>
</gene>
<evidence type="ECO:0000313" key="2">
    <source>
        <dbReference type="EMBL" id="SEP27265.1"/>
    </source>
</evidence>
<protein>
    <submittedName>
        <fullName evidence="2">Uncharacterized protein</fullName>
    </submittedName>
</protein>